<dbReference type="STRING" id="204669.Acid345_0342"/>
<evidence type="ECO:0000256" key="1">
    <source>
        <dbReference type="SAM" id="MobiDB-lite"/>
    </source>
</evidence>
<name>Q1IUV3_KORVE</name>
<reference evidence="2 3" key="1">
    <citation type="journal article" date="2009" name="Appl. Environ. Microbiol.">
        <title>Three genomes from the phylum Acidobacteria provide insight into the lifestyles of these microorganisms in soils.</title>
        <authorList>
            <person name="Ward N.L."/>
            <person name="Challacombe J.F."/>
            <person name="Janssen P.H."/>
            <person name="Henrissat B."/>
            <person name="Coutinho P.M."/>
            <person name="Wu M."/>
            <person name="Xie G."/>
            <person name="Haft D.H."/>
            <person name="Sait M."/>
            <person name="Badger J."/>
            <person name="Barabote R.D."/>
            <person name="Bradley B."/>
            <person name="Brettin T.S."/>
            <person name="Brinkac L.M."/>
            <person name="Bruce D."/>
            <person name="Creasy T."/>
            <person name="Daugherty S.C."/>
            <person name="Davidsen T.M."/>
            <person name="DeBoy R.T."/>
            <person name="Detter J.C."/>
            <person name="Dodson R.J."/>
            <person name="Durkin A.S."/>
            <person name="Ganapathy A."/>
            <person name="Gwinn-Giglio M."/>
            <person name="Han C.S."/>
            <person name="Khouri H."/>
            <person name="Kiss H."/>
            <person name="Kothari S.P."/>
            <person name="Madupu R."/>
            <person name="Nelson K.E."/>
            <person name="Nelson W.C."/>
            <person name="Paulsen I."/>
            <person name="Penn K."/>
            <person name="Ren Q."/>
            <person name="Rosovitz M.J."/>
            <person name="Selengut J.D."/>
            <person name="Shrivastava S."/>
            <person name="Sullivan S.A."/>
            <person name="Tapia R."/>
            <person name="Thompson L.S."/>
            <person name="Watkins K.L."/>
            <person name="Yang Q."/>
            <person name="Yu C."/>
            <person name="Zafar N."/>
            <person name="Zhou L."/>
            <person name="Kuske C.R."/>
        </authorList>
    </citation>
    <scope>NUCLEOTIDE SEQUENCE [LARGE SCALE GENOMIC DNA]</scope>
    <source>
        <strain evidence="2 3">Ellin345</strain>
    </source>
</reference>
<accession>Q1IUV3</accession>
<dbReference type="HOGENOM" id="CLU_2046559_0_0_0"/>
<dbReference type="AlphaFoldDB" id="Q1IUV3"/>
<dbReference type="Proteomes" id="UP000002432">
    <property type="component" value="Chromosome"/>
</dbReference>
<gene>
    <name evidence="2" type="ordered locus">Acid345_0342</name>
</gene>
<organism evidence="2 3">
    <name type="scientific">Koribacter versatilis (strain Ellin345)</name>
    <dbReference type="NCBI Taxonomy" id="204669"/>
    <lineage>
        <taxon>Bacteria</taxon>
        <taxon>Pseudomonadati</taxon>
        <taxon>Acidobacteriota</taxon>
        <taxon>Terriglobia</taxon>
        <taxon>Terriglobales</taxon>
        <taxon>Candidatus Korobacteraceae</taxon>
        <taxon>Candidatus Korobacter</taxon>
    </lineage>
</organism>
<evidence type="ECO:0000313" key="3">
    <source>
        <dbReference type="Proteomes" id="UP000002432"/>
    </source>
</evidence>
<keyword evidence="3" id="KW-1185">Reference proteome</keyword>
<evidence type="ECO:0000313" key="2">
    <source>
        <dbReference type="EMBL" id="ABF39347.1"/>
    </source>
</evidence>
<dbReference type="EMBL" id="CP000360">
    <property type="protein sequence ID" value="ABF39347.1"/>
    <property type="molecule type" value="Genomic_DNA"/>
</dbReference>
<dbReference type="EnsemblBacteria" id="ABF39347">
    <property type="protein sequence ID" value="ABF39347"/>
    <property type="gene ID" value="Acid345_0342"/>
</dbReference>
<feature type="region of interest" description="Disordered" evidence="1">
    <location>
        <begin position="58"/>
        <end position="82"/>
    </location>
</feature>
<proteinExistence type="predicted"/>
<protein>
    <submittedName>
        <fullName evidence="2">Uncharacterized protein</fullName>
    </submittedName>
</protein>
<sequence length="120" mass="13446">MTKRRQGCSGTMRDVRDRTVLQTAGFASGSIWPLPLQAEQSAMRAPWQAGHAWFSTNNRDFTPVPEHAGHVTRPEPLQTGHSIPNIVVISRDSRIADLFPHPSKTETRNRHRVLASPMAR</sequence>
<dbReference type="KEGG" id="aba:Acid345_0342"/>